<comment type="miscellaneous">
    <text evidence="5">In the reaction, the free carboxyl group of octanoic acid is attached via an amide linkage to the epsilon-amino group of a specific lysine residue of lipoyl domains of lipoate-dependent enzymes.</text>
</comment>
<name>A0A7W7QM12_9ACTN</name>
<evidence type="ECO:0000256" key="3">
    <source>
        <dbReference type="ARBA" id="ARBA00023315"/>
    </source>
</evidence>
<protein>
    <recommendedName>
        <fullName evidence="5 6">Octanoyltransferase</fullName>
        <ecNumber evidence="5 6">2.3.1.181</ecNumber>
    </recommendedName>
    <alternativeName>
        <fullName evidence="5">Lipoate-protein ligase B</fullName>
    </alternativeName>
    <alternativeName>
        <fullName evidence="5">Lipoyl/octanoyl transferase</fullName>
    </alternativeName>
    <alternativeName>
        <fullName evidence="5">Octanoyl-[acyl-carrier-protein]-protein N-octanoyltransferase</fullName>
    </alternativeName>
</protein>
<proteinExistence type="inferred from homology"/>
<comment type="function">
    <text evidence="4 5 6">Catalyzes the transfer of endogenously produced octanoic acid from octanoyl-acyl-carrier-protein onto the lipoyl domains of lipoate-dependent enzymes. Lipoyl-ACP can also act as a substrate although octanoyl-ACP is likely to be the physiological substrate.</text>
</comment>
<feature type="binding site" evidence="5 8">
    <location>
        <begin position="70"/>
        <end position="77"/>
    </location>
    <ligand>
        <name>substrate</name>
    </ligand>
</feature>
<dbReference type="UniPathway" id="UPA00538">
    <property type="reaction ID" value="UER00592"/>
</dbReference>
<dbReference type="PANTHER" id="PTHR10993">
    <property type="entry name" value="OCTANOYLTRANSFERASE"/>
    <property type="match status" value="1"/>
</dbReference>
<comment type="caution">
    <text evidence="10">The sequence shown here is derived from an EMBL/GenBank/DDBJ whole genome shotgun (WGS) entry which is preliminary data.</text>
</comment>
<keyword evidence="5" id="KW-0963">Cytoplasm</keyword>
<dbReference type="SUPFAM" id="SSF55681">
    <property type="entry name" value="Class II aaRS and biotin synthetases"/>
    <property type="match status" value="1"/>
</dbReference>
<dbReference type="PROSITE" id="PS01313">
    <property type="entry name" value="LIPB"/>
    <property type="match status" value="1"/>
</dbReference>
<dbReference type="EMBL" id="JACHJP010000002">
    <property type="protein sequence ID" value="MBB4916056.1"/>
    <property type="molecule type" value="Genomic_DNA"/>
</dbReference>
<dbReference type="CDD" id="cd16444">
    <property type="entry name" value="LipB"/>
    <property type="match status" value="1"/>
</dbReference>
<dbReference type="PANTHER" id="PTHR10993:SF7">
    <property type="entry name" value="LIPOYLTRANSFERASE 2, MITOCHONDRIAL-RELATED"/>
    <property type="match status" value="1"/>
</dbReference>
<feature type="domain" description="BPL/LPL catalytic" evidence="9">
    <location>
        <begin position="32"/>
        <end position="214"/>
    </location>
</feature>
<sequence length="225" mass="24727">MTELAIVRLGVDFPYEQAWDLQRRIHARRAADEIPDTCLLLEHAPVYTAGKRTAAHERPTDGTPVIDVDRGGRITWHGPGQLVGYPIIKLGDRLSVTAYMGLLEETLIRVCADFGVQAGRVEGRSGVWVPGDPSHGLPDRQVGAIGIRVTRGVTMHGFALNCSNDPSWYNRIVPCGISDAGVSSLSAETGRRIVVDEVTPYTEKRLVEALDAQAFDLPEEDLFRR</sequence>
<evidence type="ECO:0000256" key="1">
    <source>
        <dbReference type="ARBA" id="ARBA00004821"/>
    </source>
</evidence>
<dbReference type="Pfam" id="PF21948">
    <property type="entry name" value="LplA-B_cat"/>
    <property type="match status" value="1"/>
</dbReference>
<evidence type="ECO:0000256" key="5">
    <source>
        <dbReference type="HAMAP-Rule" id="MF_00013"/>
    </source>
</evidence>
<dbReference type="InterPro" id="IPR004143">
    <property type="entry name" value="BPL_LPL_catalytic"/>
</dbReference>
<feature type="binding site" evidence="5 8">
    <location>
        <begin position="157"/>
        <end position="159"/>
    </location>
    <ligand>
        <name>substrate</name>
    </ligand>
</feature>
<evidence type="ECO:0000256" key="2">
    <source>
        <dbReference type="ARBA" id="ARBA00022679"/>
    </source>
</evidence>
<dbReference type="GO" id="GO:0005737">
    <property type="term" value="C:cytoplasm"/>
    <property type="evidence" value="ECO:0007669"/>
    <property type="project" value="UniProtKB-SubCell"/>
</dbReference>
<dbReference type="GO" id="GO:0033819">
    <property type="term" value="F:lipoyl(octanoyl) transferase activity"/>
    <property type="evidence" value="ECO:0007669"/>
    <property type="project" value="UniProtKB-EC"/>
</dbReference>
<keyword evidence="2 5" id="KW-0808">Transferase</keyword>
<keyword evidence="3 5" id="KW-0012">Acyltransferase</keyword>
<dbReference type="Proteomes" id="UP000552644">
    <property type="component" value="Unassembled WGS sequence"/>
</dbReference>
<reference evidence="10 11" key="1">
    <citation type="submission" date="2020-08" db="EMBL/GenBank/DDBJ databases">
        <title>Genomic Encyclopedia of Type Strains, Phase III (KMG-III): the genomes of soil and plant-associated and newly described type strains.</title>
        <authorList>
            <person name="Whitman W."/>
        </authorList>
    </citation>
    <scope>NUCLEOTIDE SEQUENCE [LARGE SCALE GENOMIC DNA]</scope>
    <source>
        <strain evidence="10 11">CECT 8840</strain>
    </source>
</reference>
<feature type="active site" description="Acyl-thioester intermediate" evidence="5 7">
    <location>
        <position position="175"/>
    </location>
</feature>
<comment type="catalytic activity">
    <reaction evidence="5 6">
        <text>octanoyl-[ACP] + L-lysyl-[protein] = N(6)-octanoyl-L-lysyl-[protein] + holo-[ACP] + H(+)</text>
        <dbReference type="Rhea" id="RHEA:17665"/>
        <dbReference type="Rhea" id="RHEA-COMP:9636"/>
        <dbReference type="Rhea" id="RHEA-COMP:9685"/>
        <dbReference type="Rhea" id="RHEA-COMP:9752"/>
        <dbReference type="Rhea" id="RHEA-COMP:9928"/>
        <dbReference type="ChEBI" id="CHEBI:15378"/>
        <dbReference type="ChEBI" id="CHEBI:29969"/>
        <dbReference type="ChEBI" id="CHEBI:64479"/>
        <dbReference type="ChEBI" id="CHEBI:78463"/>
        <dbReference type="ChEBI" id="CHEBI:78809"/>
        <dbReference type="EC" id="2.3.1.181"/>
    </reaction>
</comment>
<dbReference type="Gene3D" id="3.30.930.10">
    <property type="entry name" value="Bira Bifunctional Protein, Domain 2"/>
    <property type="match status" value="1"/>
</dbReference>
<dbReference type="GO" id="GO:0009249">
    <property type="term" value="P:protein lipoylation"/>
    <property type="evidence" value="ECO:0007669"/>
    <property type="project" value="InterPro"/>
</dbReference>
<dbReference type="PROSITE" id="PS51733">
    <property type="entry name" value="BPL_LPL_CATALYTIC"/>
    <property type="match status" value="1"/>
</dbReference>
<evidence type="ECO:0000256" key="4">
    <source>
        <dbReference type="ARBA" id="ARBA00024732"/>
    </source>
</evidence>
<dbReference type="PIRSF" id="PIRSF016262">
    <property type="entry name" value="LPLase"/>
    <property type="match status" value="1"/>
</dbReference>
<comment type="pathway">
    <text evidence="1 5 6">Protein modification; protein lipoylation via endogenous pathway; protein N(6)-(lipoyl)lysine from octanoyl-[acyl-carrier-protein]: step 1/2.</text>
</comment>
<dbReference type="AlphaFoldDB" id="A0A7W7QM12"/>
<dbReference type="InterPro" id="IPR045864">
    <property type="entry name" value="aa-tRNA-synth_II/BPL/LPL"/>
</dbReference>
<dbReference type="HAMAP" id="MF_00013">
    <property type="entry name" value="LipB"/>
    <property type="match status" value="1"/>
</dbReference>
<dbReference type="InterPro" id="IPR020605">
    <property type="entry name" value="Octanoyltransferase_CS"/>
</dbReference>
<organism evidence="10 11">
    <name type="scientific">Streptosporangium saharense</name>
    <dbReference type="NCBI Taxonomy" id="1706840"/>
    <lineage>
        <taxon>Bacteria</taxon>
        <taxon>Bacillati</taxon>
        <taxon>Actinomycetota</taxon>
        <taxon>Actinomycetes</taxon>
        <taxon>Streptosporangiales</taxon>
        <taxon>Streptosporangiaceae</taxon>
        <taxon>Streptosporangium</taxon>
    </lineage>
</organism>
<gene>
    <name evidence="5" type="primary">lipB</name>
    <name evidence="10" type="ORF">FHS44_003141</name>
</gene>
<dbReference type="NCBIfam" id="NF010925">
    <property type="entry name" value="PRK14345.1"/>
    <property type="match status" value="1"/>
</dbReference>
<dbReference type="RefSeq" id="WP_184714902.1">
    <property type="nucleotide sequence ID" value="NZ_JACHJP010000002.1"/>
</dbReference>
<comment type="similarity">
    <text evidence="5 6">Belongs to the LipB family.</text>
</comment>
<dbReference type="InterPro" id="IPR000544">
    <property type="entry name" value="Octanoyltransferase"/>
</dbReference>
<keyword evidence="11" id="KW-1185">Reference proteome</keyword>
<feature type="binding site" evidence="5 8">
    <location>
        <begin position="144"/>
        <end position="146"/>
    </location>
    <ligand>
        <name>substrate</name>
    </ligand>
</feature>
<dbReference type="NCBIfam" id="TIGR00214">
    <property type="entry name" value="lipB"/>
    <property type="match status" value="1"/>
</dbReference>
<comment type="subcellular location">
    <subcellularLocation>
        <location evidence="5">Cytoplasm</location>
    </subcellularLocation>
</comment>
<evidence type="ECO:0000256" key="7">
    <source>
        <dbReference type="PIRSR" id="PIRSR016262-1"/>
    </source>
</evidence>
<evidence type="ECO:0000313" key="11">
    <source>
        <dbReference type="Proteomes" id="UP000552644"/>
    </source>
</evidence>
<evidence type="ECO:0000313" key="10">
    <source>
        <dbReference type="EMBL" id="MBB4916056.1"/>
    </source>
</evidence>
<evidence type="ECO:0000256" key="6">
    <source>
        <dbReference type="PIRNR" id="PIRNR016262"/>
    </source>
</evidence>
<accession>A0A7W7QM12</accession>
<evidence type="ECO:0000259" key="9">
    <source>
        <dbReference type="PROSITE" id="PS51733"/>
    </source>
</evidence>
<comment type="caution">
    <text evidence="5">Lacks conserved residue(s) required for the propagation of feature annotation.</text>
</comment>
<evidence type="ECO:0000256" key="8">
    <source>
        <dbReference type="PIRSR" id="PIRSR016262-2"/>
    </source>
</evidence>
<dbReference type="EC" id="2.3.1.181" evidence="5 6"/>